<feature type="region of interest" description="Disordered" evidence="1">
    <location>
        <begin position="494"/>
        <end position="515"/>
    </location>
</feature>
<reference evidence="3 4" key="1">
    <citation type="journal article" date="2021" name="J. Hered.">
        <title>A chromosome-level genome assembly of the parasitoid wasp, Cotesia glomerata (Hymenoptera: Braconidae).</title>
        <authorList>
            <person name="Pinto B.J."/>
            <person name="Weis J.J."/>
            <person name="Gamble T."/>
            <person name="Ode P.J."/>
            <person name="Paul R."/>
            <person name="Zaspel J.M."/>
        </authorList>
    </citation>
    <scope>NUCLEOTIDE SEQUENCE [LARGE SCALE GENOMIC DNA]</scope>
    <source>
        <strain evidence="3">CgM1</strain>
    </source>
</reference>
<dbReference type="EMBL" id="JAHXZJ010000747">
    <property type="protein sequence ID" value="KAH0557848.1"/>
    <property type="molecule type" value="Genomic_DNA"/>
</dbReference>
<evidence type="ECO:0000256" key="2">
    <source>
        <dbReference type="SAM" id="SignalP"/>
    </source>
</evidence>
<evidence type="ECO:0000313" key="4">
    <source>
        <dbReference type="Proteomes" id="UP000826195"/>
    </source>
</evidence>
<proteinExistence type="predicted"/>
<feature type="compositionally biased region" description="Polar residues" evidence="1">
    <location>
        <begin position="247"/>
        <end position="258"/>
    </location>
</feature>
<keyword evidence="4" id="KW-1185">Reference proteome</keyword>
<feature type="region of interest" description="Disordered" evidence="1">
    <location>
        <begin position="228"/>
        <end position="418"/>
    </location>
</feature>
<keyword evidence="2" id="KW-0732">Signal</keyword>
<feature type="compositionally biased region" description="Polar residues" evidence="1">
    <location>
        <begin position="329"/>
        <end position="342"/>
    </location>
</feature>
<evidence type="ECO:0000313" key="3">
    <source>
        <dbReference type="EMBL" id="KAH0557848.1"/>
    </source>
</evidence>
<dbReference type="AlphaFoldDB" id="A0AAV7ICW7"/>
<accession>A0AAV7ICW7</accession>
<name>A0AAV7ICW7_COTGL</name>
<feature type="chain" id="PRO_5043877064" evidence="2">
    <location>
        <begin position="19"/>
        <end position="664"/>
    </location>
</feature>
<comment type="caution">
    <text evidence="3">The sequence shown here is derived from an EMBL/GenBank/DDBJ whole genome shotgun (WGS) entry which is preliminary data.</text>
</comment>
<feature type="region of interest" description="Disordered" evidence="1">
    <location>
        <begin position="641"/>
        <end position="664"/>
    </location>
</feature>
<feature type="compositionally biased region" description="Basic and acidic residues" evidence="1">
    <location>
        <begin position="296"/>
        <end position="311"/>
    </location>
</feature>
<dbReference type="Proteomes" id="UP000826195">
    <property type="component" value="Unassembled WGS sequence"/>
</dbReference>
<protein>
    <submittedName>
        <fullName evidence="3">Uncharacterized protein</fullName>
    </submittedName>
</protein>
<sequence length="664" mass="72444">MKITILLAVLLAVDSARGVLNKKTTEVDLKIKNPPLKSLKHAQDRISTFPHGKFGLPKFNFDSFSLSEHHYRPKKFAPRIELSSLNSLPYASGNNFFRKPSFPHPSFSLGSRHPGLNNWRTGFKSHTPVIPISLEAYGPPNKPSLPSFSSGSSPFVQNPNHNHGFPQNGFFNNELTHSPLHNNALAPPTQPDIKYDGWQPIAGNIVVPSLEQPPAFHDNVHQPIFHDSNAAVPNFDTNVPPYPDSGNVPQNFQDNVPQQVFHDTGSSSTNNGPSSLHNPEFGSAPSDSYGEPIFNPEDHNLKQSVRSRDETALPPPPLPELEPFHVQGQPDNSVPSLVNPQEQVRHAGPSGPGQNPINPYPVQEDSYLSPPPSSFASDGPYPTARKPFSGPPGPDFGFIRPPNFRAPSRPANHPQMLFPVSLTPPRTWAPVQFRQEDQNYGYHSAASEFSENYNIPSVSLPLEKDNCNDKPHNHLDSDVSMSYNQIVVSEDSRANKISGDPLPGLPSENNYAGLSDADEANNKVQQGQSAQDYGNPEPVNQQFKQEAIAISQNENDDGYQIQGTKGVYSLQIQPADGSQGTEDSDSSIRHEQLLSDGLLQNILAAIEQPGSENANDQSAYQPQVAASFDLSAASSQLALSAGDNQDSLPLNDKSEQALFGESQN</sequence>
<feature type="signal peptide" evidence="2">
    <location>
        <begin position="1"/>
        <end position="18"/>
    </location>
</feature>
<gene>
    <name evidence="3" type="ORF">KQX54_012258</name>
</gene>
<organism evidence="3 4">
    <name type="scientific">Cotesia glomerata</name>
    <name type="common">Lepidopteran parasitic wasp</name>
    <name type="synonym">Apanteles glomeratus</name>
    <dbReference type="NCBI Taxonomy" id="32391"/>
    <lineage>
        <taxon>Eukaryota</taxon>
        <taxon>Metazoa</taxon>
        <taxon>Ecdysozoa</taxon>
        <taxon>Arthropoda</taxon>
        <taxon>Hexapoda</taxon>
        <taxon>Insecta</taxon>
        <taxon>Pterygota</taxon>
        <taxon>Neoptera</taxon>
        <taxon>Endopterygota</taxon>
        <taxon>Hymenoptera</taxon>
        <taxon>Apocrita</taxon>
        <taxon>Ichneumonoidea</taxon>
        <taxon>Braconidae</taxon>
        <taxon>Microgastrinae</taxon>
        <taxon>Cotesia</taxon>
    </lineage>
</organism>
<feature type="compositionally biased region" description="Low complexity" evidence="1">
    <location>
        <begin position="264"/>
        <end position="275"/>
    </location>
</feature>
<evidence type="ECO:0000256" key="1">
    <source>
        <dbReference type="SAM" id="MobiDB-lite"/>
    </source>
</evidence>